<evidence type="ECO:0000313" key="1">
    <source>
        <dbReference type="EMBL" id="EXZ74515.1"/>
    </source>
</evidence>
<evidence type="ECO:0000313" key="2">
    <source>
        <dbReference type="Proteomes" id="UP000020938"/>
    </source>
</evidence>
<sequence length="37" mass="4156">MVNEKTESLFDTDRGCTGHKRRLCPDETEALPGFVCV</sequence>
<comment type="caution">
    <text evidence="1">The sequence shown here is derived from an EMBL/GenBank/DDBJ whole genome shotgun (WGS) entry which is preliminary data.</text>
</comment>
<gene>
    <name evidence="1" type="ORF">M123_1033</name>
</gene>
<accession>A0A016AST2</accession>
<name>A0A016AST2_BACFG</name>
<protein>
    <submittedName>
        <fullName evidence="1">Uncharacterized protein</fullName>
    </submittedName>
</protein>
<dbReference type="AlphaFoldDB" id="A0A016AST2"/>
<dbReference type="Proteomes" id="UP000020938">
    <property type="component" value="Unassembled WGS sequence"/>
</dbReference>
<organism evidence="1 2">
    <name type="scientific">Bacteroides fragilis str. 3976T8</name>
    <dbReference type="NCBI Taxonomy" id="1339314"/>
    <lineage>
        <taxon>Bacteria</taxon>
        <taxon>Pseudomonadati</taxon>
        <taxon>Bacteroidota</taxon>
        <taxon>Bacteroidia</taxon>
        <taxon>Bacteroidales</taxon>
        <taxon>Bacteroidaceae</taxon>
        <taxon>Bacteroides</taxon>
    </lineage>
</organism>
<proteinExistence type="predicted"/>
<reference evidence="1 2" key="1">
    <citation type="submission" date="2014-02" db="EMBL/GenBank/DDBJ databases">
        <authorList>
            <person name="Sears C."/>
            <person name="Carroll K."/>
            <person name="Sack B.R."/>
            <person name="Qadri F."/>
            <person name="Myers L.L."/>
            <person name="Chung G.-T."/>
            <person name="Escheverria P."/>
            <person name="Fraser C.M."/>
            <person name="Sadzewicz L."/>
            <person name="Shefchek K.A."/>
            <person name="Tallon L."/>
            <person name="Das S.P."/>
            <person name="Daugherty S."/>
            <person name="Mongodin E.F."/>
        </authorList>
    </citation>
    <scope>NUCLEOTIDE SEQUENCE [LARGE SCALE GENOMIC DNA]</scope>
    <source>
        <strain evidence="1 2">3976T8</strain>
    </source>
</reference>
<dbReference type="EMBL" id="JGDS01000040">
    <property type="protein sequence ID" value="EXZ74515.1"/>
    <property type="molecule type" value="Genomic_DNA"/>
</dbReference>